<dbReference type="InterPro" id="IPR037522">
    <property type="entry name" value="HD_GYP_dom"/>
</dbReference>
<evidence type="ECO:0000313" key="4">
    <source>
        <dbReference type="Proteomes" id="UP000653056"/>
    </source>
</evidence>
<evidence type="ECO:0000256" key="1">
    <source>
        <dbReference type="SAM" id="MobiDB-lite"/>
    </source>
</evidence>
<dbReference type="EMBL" id="BMXS01000011">
    <property type="protein sequence ID" value="GGX95057.1"/>
    <property type="molecule type" value="Genomic_DNA"/>
</dbReference>
<proteinExistence type="predicted"/>
<comment type="caution">
    <text evidence="3">The sequence shown here is derived from an EMBL/GenBank/DDBJ whole genome shotgun (WGS) entry which is preliminary data.</text>
</comment>
<dbReference type="RefSeq" id="WP_189469347.1">
    <property type="nucleotide sequence ID" value="NZ_BMXS01000011.1"/>
</dbReference>
<evidence type="ECO:0000313" key="3">
    <source>
        <dbReference type="EMBL" id="GGX95057.1"/>
    </source>
</evidence>
<dbReference type="InterPro" id="IPR009875">
    <property type="entry name" value="PilZ_domain"/>
</dbReference>
<protein>
    <recommendedName>
        <fullName evidence="2">HD-GYP domain-containing protein</fullName>
    </recommendedName>
</protein>
<feature type="domain" description="HD-GYP" evidence="2">
    <location>
        <begin position="311"/>
        <end position="506"/>
    </location>
</feature>
<dbReference type="CDD" id="cd00077">
    <property type="entry name" value="HDc"/>
    <property type="match status" value="1"/>
</dbReference>
<name>A0ABQ2YTP0_9GAMM</name>
<sequence length="568" mass="62589">MAQESETHSRIEHPGELQTLLEALTQPGGASLLFDSQDSEPIPALVMDVKQGEPLRVDITAVAEIAEAIERGAPLYLIGQAGGAMLRTPPLEFMAWVGGKGHTQFLCAFPDHVELMHRRRVFRAELKSGMEVRVSLLTGHAEVPVKGMLRNLSLGGCLLELPLAAAMTLQPDQPVQSLELQFPNGQRLRVPATLRHVQGDSERQLVRVGCEFSAVDPQVERHLWFYVREIERESARYGVEGERPLSPSPLFEPRDTGPSVSSRPHGADYATPMARRLARVSAYLDSQLLELQEGGKVVSRDLSRYSDQVLGLLEEDREAALFATVCMVDDHPLVQHGLSVALRLADLAAHQGLSRDVRKAIVASALVHDLGKVLLPSELRRALHLTAEQRARFAEHVALLEERLSDCRWLSEDVRTSVVRSVNERLDGSGYPRALKGDQLDSLARLAAVVDVVDAMGRPRPDRQAWTVSHIYRHLLSHGEQFDLSLVQRYVRHFGVVPIGSLARYANGQLAWIQRLNRQGEPRQVQLTASASPPGNSLGGVLSDDELARLGKLEALVVPMVREGATAV</sequence>
<dbReference type="PANTHER" id="PTHR43155">
    <property type="entry name" value="CYCLIC DI-GMP PHOSPHODIESTERASE PA4108-RELATED"/>
    <property type="match status" value="1"/>
</dbReference>
<gene>
    <name evidence="3" type="ORF">GCM10007160_23210</name>
</gene>
<dbReference type="PROSITE" id="PS51832">
    <property type="entry name" value="HD_GYP"/>
    <property type="match status" value="1"/>
</dbReference>
<dbReference type="PANTHER" id="PTHR43155:SF2">
    <property type="entry name" value="CYCLIC DI-GMP PHOSPHODIESTERASE PA4108"/>
    <property type="match status" value="1"/>
</dbReference>
<dbReference type="SUPFAM" id="SSF141371">
    <property type="entry name" value="PilZ domain-like"/>
    <property type="match status" value="1"/>
</dbReference>
<dbReference type="Pfam" id="PF07238">
    <property type="entry name" value="PilZ"/>
    <property type="match status" value="1"/>
</dbReference>
<dbReference type="InterPro" id="IPR003607">
    <property type="entry name" value="HD/PDEase_dom"/>
</dbReference>
<feature type="region of interest" description="Disordered" evidence="1">
    <location>
        <begin position="238"/>
        <end position="268"/>
    </location>
</feature>
<accession>A0ABQ2YTP0</accession>
<dbReference type="Proteomes" id="UP000653056">
    <property type="component" value="Unassembled WGS sequence"/>
</dbReference>
<dbReference type="Gene3D" id="1.10.3210.10">
    <property type="entry name" value="Hypothetical protein af1432"/>
    <property type="match status" value="1"/>
</dbReference>
<evidence type="ECO:0000259" key="2">
    <source>
        <dbReference type="PROSITE" id="PS51832"/>
    </source>
</evidence>
<dbReference type="SUPFAM" id="SSF109604">
    <property type="entry name" value="HD-domain/PDEase-like"/>
    <property type="match status" value="1"/>
</dbReference>
<reference evidence="4" key="1">
    <citation type="journal article" date="2019" name="Int. J. Syst. Evol. Microbiol.">
        <title>The Global Catalogue of Microorganisms (GCM) 10K type strain sequencing project: providing services to taxonomists for standard genome sequencing and annotation.</title>
        <authorList>
            <consortium name="The Broad Institute Genomics Platform"/>
            <consortium name="The Broad Institute Genome Sequencing Center for Infectious Disease"/>
            <person name="Wu L."/>
            <person name="Ma J."/>
        </authorList>
    </citation>
    <scope>NUCLEOTIDE SEQUENCE [LARGE SCALE GENOMIC DNA]</scope>
    <source>
        <strain evidence="4">KCTC 22228</strain>
    </source>
</reference>
<dbReference type="SMART" id="SM00471">
    <property type="entry name" value="HDc"/>
    <property type="match status" value="1"/>
</dbReference>
<dbReference type="Pfam" id="PF13487">
    <property type="entry name" value="HD_5"/>
    <property type="match status" value="1"/>
</dbReference>
<keyword evidence="4" id="KW-1185">Reference proteome</keyword>
<organism evidence="3 4">
    <name type="scientific">Litchfieldella qijiaojingensis</name>
    <dbReference type="NCBI Taxonomy" id="980347"/>
    <lineage>
        <taxon>Bacteria</taxon>
        <taxon>Pseudomonadati</taxon>
        <taxon>Pseudomonadota</taxon>
        <taxon>Gammaproteobacteria</taxon>
        <taxon>Oceanospirillales</taxon>
        <taxon>Halomonadaceae</taxon>
        <taxon>Litchfieldella</taxon>
    </lineage>
</organism>
<dbReference type="Gene3D" id="2.40.10.220">
    <property type="entry name" value="predicted glycosyltransferase like domains"/>
    <property type="match status" value="1"/>
</dbReference>